<accession>C1E9Y1</accession>
<keyword evidence="2" id="KW-1185">Reference proteome</keyword>
<dbReference type="RefSeq" id="XP_002503502.1">
    <property type="nucleotide sequence ID" value="XM_002503456.1"/>
</dbReference>
<sequence>MAPDERRRAPAAVATAAAAIVASTVMSPLAAHSADLISEFNASGIVFKDAVQVEALRDPLVDGVTIYLSDFKRSFSAKAQSGDFFSEPSQTALACVRSESAAGVTIKGDIAGFQGQEVFSERKNLNLLNNKTLRVRRIYDQGNNALVYVSYSTRTASTSNDGGPSAGQYHTNICTVPLRPGEAPGAAAGAAGAAP</sequence>
<gene>
    <name evidence="1" type="ORF">MICPUN_101369</name>
</gene>
<dbReference type="PANTHER" id="PTHR37952:SF2">
    <property type="entry name" value="PROTEIN CREA"/>
    <property type="match status" value="1"/>
</dbReference>
<protein>
    <recommendedName>
        <fullName evidence="3">CreA family protein</fullName>
    </recommendedName>
</protein>
<dbReference type="PANTHER" id="PTHR37952">
    <property type="match status" value="1"/>
</dbReference>
<evidence type="ECO:0000313" key="1">
    <source>
        <dbReference type="EMBL" id="ACO64760.1"/>
    </source>
</evidence>
<dbReference type="InterPro" id="IPR010292">
    <property type="entry name" value="Uncharacterised_CreA"/>
</dbReference>
<dbReference type="Pfam" id="PF05981">
    <property type="entry name" value="CreA"/>
    <property type="match status" value="1"/>
</dbReference>
<reference evidence="1 2" key="1">
    <citation type="journal article" date="2009" name="Science">
        <title>Green evolution and dynamic adaptations revealed by genomes of the marine picoeukaryotes Micromonas.</title>
        <authorList>
            <person name="Worden A.Z."/>
            <person name="Lee J.H."/>
            <person name="Mock T."/>
            <person name="Rouze P."/>
            <person name="Simmons M.P."/>
            <person name="Aerts A.L."/>
            <person name="Allen A.E."/>
            <person name="Cuvelier M.L."/>
            <person name="Derelle E."/>
            <person name="Everett M.V."/>
            <person name="Foulon E."/>
            <person name="Grimwood J."/>
            <person name="Gundlach H."/>
            <person name="Henrissat B."/>
            <person name="Napoli C."/>
            <person name="McDonald S.M."/>
            <person name="Parker M.S."/>
            <person name="Rombauts S."/>
            <person name="Salamov A."/>
            <person name="Von Dassow P."/>
            <person name="Badger J.H."/>
            <person name="Coutinho P.M."/>
            <person name="Demir E."/>
            <person name="Dubchak I."/>
            <person name="Gentemann C."/>
            <person name="Eikrem W."/>
            <person name="Gready J.E."/>
            <person name="John U."/>
            <person name="Lanier W."/>
            <person name="Lindquist E.A."/>
            <person name="Lucas S."/>
            <person name="Mayer K.F."/>
            <person name="Moreau H."/>
            <person name="Not F."/>
            <person name="Otillar R."/>
            <person name="Panaud O."/>
            <person name="Pangilinan J."/>
            <person name="Paulsen I."/>
            <person name="Piegu B."/>
            <person name="Poliakov A."/>
            <person name="Robbens S."/>
            <person name="Schmutz J."/>
            <person name="Toulza E."/>
            <person name="Wyss T."/>
            <person name="Zelensky A."/>
            <person name="Zhou K."/>
            <person name="Armbrust E.V."/>
            <person name="Bhattacharya D."/>
            <person name="Goodenough U.W."/>
            <person name="Van de Peer Y."/>
            <person name="Grigoriev I.V."/>
        </authorList>
    </citation>
    <scope>NUCLEOTIDE SEQUENCE [LARGE SCALE GENOMIC DNA]</scope>
    <source>
        <strain evidence="2">RCC299 / NOUM17</strain>
    </source>
</reference>
<dbReference type="OMA" id="YHTNICT"/>
<dbReference type="EMBL" id="CP001328">
    <property type="protein sequence ID" value="ACO64760.1"/>
    <property type="molecule type" value="Genomic_DNA"/>
</dbReference>
<dbReference type="AlphaFoldDB" id="C1E9Y1"/>
<name>C1E9Y1_MICCC</name>
<evidence type="ECO:0008006" key="3">
    <source>
        <dbReference type="Google" id="ProtNLM"/>
    </source>
</evidence>
<dbReference type="InParanoid" id="C1E9Y1"/>
<organism evidence="1 2">
    <name type="scientific">Micromonas commoda (strain RCC299 / NOUM17 / CCMP2709)</name>
    <name type="common">Picoplanktonic green alga</name>
    <dbReference type="NCBI Taxonomy" id="296587"/>
    <lineage>
        <taxon>Eukaryota</taxon>
        <taxon>Viridiplantae</taxon>
        <taxon>Chlorophyta</taxon>
        <taxon>Mamiellophyceae</taxon>
        <taxon>Mamiellales</taxon>
        <taxon>Mamiellaceae</taxon>
        <taxon>Micromonas</taxon>
    </lineage>
</organism>
<dbReference type="eggNOG" id="ENOG502S2V0">
    <property type="taxonomic scope" value="Eukaryota"/>
</dbReference>
<evidence type="ECO:0000313" key="2">
    <source>
        <dbReference type="Proteomes" id="UP000002009"/>
    </source>
</evidence>
<proteinExistence type="predicted"/>
<dbReference type="KEGG" id="mis:MICPUN_101369"/>
<dbReference type="GeneID" id="8244793"/>
<dbReference type="OrthoDB" id="10260865at2759"/>
<dbReference type="Proteomes" id="UP000002009">
    <property type="component" value="Chromosome 7"/>
</dbReference>